<evidence type="ECO:0000313" key="2">
    <source>
        <dbReference type="Proteomes" id="UP000050795"/>
    </source>
</evidence>
<dbReference type="AlphaFoldDB" id="A0AA85ITQ8"/>
<accession>A0AA85ITQ8</accession>
<feature type="compositionally biased region" description="Polar residues" evidence="1">
    <location>
        <begin position="256"/>
        <end position="266"/>
    </location>
</feature>
<reference evidence="2" key="1">
    <citation type="submission" date="2022-06" db="EMBL/GenBank/DDBJ databases">
        <authorList>
            <person name="Berger JAMES D."/>
            <person name="Berger JAMES D."/>
        </authorList>
    </citation>
    <scope>NUCLEOTIDE SEQUENCE [LARGE SCALE GENOMIC DNA]</scope>
</reference>
<sequence length="266" mass="30521">MRPKRDSDISASKVVCIKPRYPDHNNIFDDFATTIPSTSNASNFHSSTPVGKRTTSVSYRLSSNDAVVNASMIMKKVLDTNMEIINLCTKMLNIMTTDSKSRWQTHHHSANDYYALKLPIENEEHLEKLEASLSDEKFKGIYTFKMFDCLQSDPKLSLKVMMRTVLKPEVGLTFTFQGTMTKSSILPYTFYQIMRYVILAKFSSRLMPTREVDDILDKATKSYFHNLKDHVRRRSKLRKEIQASKEETSRGRESSDSYGNTPPSSN</sequence>
<evidence type="ECO:0000256" key="1">
    <source>
        <dbReference type="SAM" id="MobiDB-lite"/>
    </source>
</evidence>
<protein>
    <submittedName>
        <fullName evidence="3">Uncharacterized protein</fullName>
    </submittedName>
</protein>
<organism evidence="2 3">
    <name type="scientific">Trichobilharzia regenti</name>
    <name type="common">Nasal bird schistosome</name>
    <dbReference type="NCBI Taxonomy" id="157069"/>
    <lineage>
        <taxon>Eukaryota</taxon>
        <taxon>Metazoa</taxon>
        <taxon>Spiralia</taxon>
        <taxon>Lophotrochozoa</taxon>
        <taxon>Platyhelminthes</taxon>
        <taxon>Trematoda</taxon>
        <taxon>Digenea</taxon>
        <taxon>Strigeidida</taxon>
        <taxon>Schistosomatoidea</taxon>
        <taxon>Schistosomatidae</taxon>
        <taxon>Trichobilharzia</taxon>
    </lineage>
</organism>
<keyword evidence="2" id="KW-1185">Reference proteome</keyword>
<reference evidence="3" key="2">
    <citation type="submission" date="2023-11" db="UniProtKB">
        <authorList>
            <consortium name="WormBaseParasite"/>
        </authorList>
    </citation>
    <scope>IDENTIFICATION</scope>
</reference>
<proteinExistence type="predicted"/>
<feature type="region of interest" description="Disordered" evidence="1">
    <location>
        <begin position="234"/>
        <end position="266"/>
    </location>
</feature>
<dbReference type="WBParaSite" id="TREG1_110040.1">
    <property type="protein sequence ID" value="TREG1_110040.1"/>
    <property type="gene ID" value="TREG1_110040"/>
</dbReference>
<evidence type="ECO:0000313" key="3">
    <source>
        <dbReference type="WBParaSite" id="TREG1_110040.1"/>
    </source>
</evidence>
<feature type="compositionally biased region" description="Basic and acidic residues" evidence="1">
    <location>
        <begin position="238"/>
        <end position="255"/>
    </location>
</feature>
<name>A0AA85ITQ8_TRIRE</name>
<dbReference type="Proteomes" id="UP000050795">
    <property type="component" value="Unassembled WGS sequence"/>
</dbReference>